<evidence type="ECO:0000256" key="6">
    <source>
        <dbReference type="SAM" id="Phobius"/>
    </source>
</evidence>
<name>K2JIP0_9RHOB</name>
<keyword evidence="5 6" id="KW-0472">Membrane</keyword>
<evidence type="ECO:0000313" key="7">
    <source>
        <dbReference type="EMBL" id="EKE74337.1"/>
    </source>
</evidence>
<gene>
    <name evidence="7" type="ORF">B30_01385</name>
</gene>
<feature type="transmembrane region" description="Helical" evidence="6">
    <location>
        <begin position="37"/>
        <end position="56"/>
    </location>
</feature>
<dbReference type="GO" id="GO:0005886">
    <property type="term" value="C:plasma membrane"/>
    <property type="evidence" value="ECO:0007669"/>
    <property type="project" value="UniProtKB-SubCell"/>
</dbReference>
<protein>
    <recommendedName>
        <fullName evidence="9">Polysaccharide biosynthesis protein</fullName>
    </recommendedName>
</protein>
<dbReference type="PATRIC" id="fig|1208323.3.peg.288"/>
<evidence type="ECO:0000256" key="1">
    <source>
        <dbReference type="ARBA" id="ARBA00004651"/>
    </source>
</evidence>
<dbReference type="AlphaFoldDB" id="K2JIP0"/>
<evidence type="ECO:0008006" key="9">
    <source>
        <dbReference type="Google" id="ProtNLM"/>
    </source>
</evidence>
<dbReference type="EMBL" id="AMRK01000001">
    <property type="protein sequence ID" value="EKE74337.1"/>
    <property type="molecule type" value="Genomic_DNA"/>
</dbReference>
<keyword evidence="8" id="KW-1185">Reference proteome</keyword>
<proteinExistence type="predicted"/>
<feature type="transmembrane region" description="Helical" evidence="6">
    <location>
        <begin position="400"/>
        <end position="420"/>
    </location>
</feature>
<organism evidence="7 8">
    <name type="scientific">Celeribacter baekdonensis B30</name>
    <dbReference type="NCBI Taxonomy" id="1208323"/>
    <lineage>
        <taxon>Bacteria</taxon>
        <taxon>Pseudomonadati</taxon>
        <taxon>Pseudomonadota</taxon>
        <taxon>Alphaproteobacteria</taxon>
        <taxon>Rhodobacterales</taxon>
        <taxon>Roseobacteraceae</taxon>
        <taxon>Celeribacter</taxon>
    </lineage>
</organism>
<dbReference type="OrthoDB" id="7859768at2"/>
<feature type="transmembrane region" description="Helical" evidence="6">
    <location>
        <begin position="311"/>
        <end position="331"/>
    </location>
</feature>
<evidence type="ECO:0000256" key="5">
    <source>
        <dbReference type="ARBA" id="ARBA00023136"/>
    </source>
</evidence>
<reference evidence="7 8" key="1">
    <citation type="submission" date="2012-09" db="EMBL/GenBank/DDBJ databases">
        <title>Celeribacter baekdonensis B30 Genome Sequencing.</title>
        <authorList>
            <person name="Wang W."/>
        </authorList>
    </citation>
    <scope>NUCLEOTIDE SEQUENCE [LARGE SCALE GENOMIC DNA]</scope>
    <source>
        <strain evidence="7 8">B30</strain>
    </source>
</reference>
<evidence type="ECO:0000256" key="3">
    <source>
        <dbReference type="ARBA" id="ARBA00022692"/>
    </source>
</evidence>
<evidence type="ECO:0000313" key="8">
    <source>
        <dbReference type="Proteomes" id="UP000006762"/>
    </source>
</evidence>
<feature type="transmembrane region" description="Helical" evidence="6">
    <location>
        <begin position="62"/>
        <end position="83"/>
    </location>
</feature>
<feature type="transmembrane region" description="Helical" evidence="6">
    <location>
        <begin position="246"/>
        <end position="269"/>
    </location>
</feature>
<keyword evidence="4 6" id="KW-1133">Transmembrane helix</keyword>
<comment type="caution">
    <text evidence="7">The sequence shown here is derived from an EMBL/GenBank/DDBJ whole genome shotgun (WGS) entry which is preliminary data.</text>
</comment>
<keyword evidence="3 6" id="KW-0812">Transmembrane</keyword>
<dbReference type="InterPro" id="IPR050833">
    <property type="entry name" value="Poly_Biosynth_Transport"/>
</dbReference>
<dbReference type="Proteomes" id="UP000006762">
    <property type="component" value="Unassembled WGS sequence"/>
</dbReference>
<dbReference type="PANTHER" id="PTHR30250:SF26">
    <property type="entry name" value="PSMA PROTEIN"/>
    <property type="match status" value="1"/>
</dbReference>
<sequence>MAVNMNVLVLDFGLTSALTLRISQVGVQDTAPILRRLSRLTISLGLLGLLFALAAWQFNMTAALGIGLAAVSALPQLMSNWLIAIRMGQHQQHWFNFKTVLRVVVQTTIVIICIKDNTAVAWFIFGSALLAGGVAEFALIYVIVRREFEWKGRTSKLGALKILTSGFGLENLSQRGFQPLSQVLIGALLGPAAVGIFSVALRIPVAINQAFSQALRTLLPGVSSFLQAGDEAAAIRLVRNGFVSQVMLVTPASLFLLLYTDLILVAWLGETPSQLILATQIFSGSMVFTALSTPFYWVAQATGRVHALGRLGIATLIAMLICVTVLVSLGGGILECSILFALSQAVRSVGACIYGAGEHNFLRRVLSDLRWGRLFAFFATFTLFNLIIMNQISTQPPAKALLLVTGLNAVLFGPLVIFALSKNAIVQKEKVHK</sequence>
<accession>K2JIP0</accession>
<feature type="transmembrane region" description="Helical" evidence="6">
    <location>
        <begin position="275"/>
        <end position="299"/>
    </location>
</feature>
<dbReference type="PANTHER" id="PTHR30250">
    <property type="entry name" value="PST FAMILY PREDICTED COLANIC ACID TRANSPORTER"/>
    <property type="match status" value="1"/>
</dbReference>
<comment type="subcellular location">
    <subcellularLocation>
        <location evidence="1">Cell membrane</location>
        <topology evidence="1">Multi-pass membrane protein</topology>
    </subcellularLocation>
</comment>
<evidence type="ECO:0000256" key="2">
    <source>
        <dbReference type="ARBA" id="ARBA00022475"/>
    </source>
</evidence>
<keyword evidence="2" id="KW-1003">Cell membrane</keyword>
<evidence type="ECO:0000256" key="4">
    <source>
        <dbReference type="ARBA" id="ARBA00022989"/>
    </source>
</evidence>
<feature type="transmembrane region" description="Helical" evidence="6">
    <location>
        <begin position="95"/>
        <end position="114"/>
    </location>
</feature>
<feature type="transmembrane region" description="Helical" evidence="6">
    <location>
        <begin position="369"/>
        <end position="388"/>
    </location>
</feature>
<dbReference type="Pfam" id="PF13440">
    <property type="entry name" value="Polysacc_synt_3"/>
    <property type="match status" value="1"/>
</dbReference>
<dbReference type="RefSeq" id="WP_009570183.1">
    <property type="nucleotide sequence ID" value="NZ_AMRK01000001.1"/>
</dbReference>
<feature type="transmembrane region" description="Helical" evidence="6">
    <location>
        <begin position="120"/>
        <end position="144"/>
    </location>
</feature>